<organism evidence="2 3">
    <name type="scientific">Tanacetum coccineum</name>
    <dbReference type="NCBI Taxonomy" id="301880"/>
    <lineage>
        <taxon>Eukaryota</taxon>
        <taxon>Viridiplantae</taxon>
        <taxon>Streptophyta</taxon>
        <taxon>Embryophyta</taxon>
        <taxon>Tracheophyta</taxon>
        <taxon>Spermatophyta</taxon>
        <taxon>Magnoliopsida</taxon>
        <taxon>eudicotyledons</taxon>
        <taxon>Gunneridae</taxon>
        <taxon>Pentapetalae</taxon>
        <taxon>asterids</taxon>
        <taxon>campanulids</taxon>
        <taxon>Asterales</taxon>
        <taxon>Asteraceae</taxon>
        <taxon>Asteroideae</taxon>
        <taxon>Anthemideae</taxon>
        <taxon>Anthemidinae</taxon>
        <taxon>Tanacetum</taxon>
    </lineage>
</organism>
<dbReference type="Proteomes" id="UP001151760">
    <property type="component" value="Unassembled WGS sequence"/>
</dbReference>
<evidence type="ECO:0000313" key="2">
    <source>
        <dbReference type="EMBL" id="GJT76887.1"/>
    </source>
</evidence>
<accession>A0ABQ5GPK1</accession>
<keyword evidence="3" id="KW-1185">Reference proteome</keyword>
<sequence>MTCKGDAGVSLPRTPVRGSQNPNSELDYTRVSEVPIIDHMDALHSEGSSRLINKTNVETLFGAKFTSQSDIKVDVSNSSPLVSESTTINVPRELNSIDVAVTFGVPLSTVGDLHKLINDIEAGKRDELLSGMTNDDRIETLDVLGVLSDDLTLKIDGGGVFGMGGCESMCSIFGNGSFSRLYEGLWWLIMDEEDDEVVVWIAEVVGDGILAREAPSSSSSSPNDQLTFEASDHARQLSYAGRTRKQPYWLDRPPAKYTDYLWIRRSSAEERFNEVVDTYQDPEELEDRGIILDNSTLTFAKRLKRCLKVDKLNLSKLEEFGKDGYELFGNRFTSKAEYDYNMDQMTIAMSDDMDWATDYGLGLDSNEPLPLGRKYALFITKCHAAEYKIEWIEEDNGNLFRRTLVDYDADAMLGIHHWEKMKRLSYRGKRSATIVEKVALDLSVTHFHSLIYFVDLFTQGYHFASGALGALV</sequence>
<evidence type="ECO:0000256" key="1">
    <source>
        <dbReference type="SAM" id="MobiDB-lite"/>
    </source>
</evidence>
<reference evidence="2" key="1">
    <citation type="journal article" date="2022" name="Int. J. Mol. Sci.">
        <title>Draft Genome of Tanacetum Coccineum: Genomic Comparison of Closely Related Tanacetum-Family Plants.</title>
        <authorList>
            <person name="Yamashiro T."/>
            <person name="Shiraishi A."/>
            <person name="Nakayama K."/>
            <person name="Satake H."/>
        </authorList>
    </citation>
    <scope>NUCLEOTIDE SEQUENCE</scope>
</reference>
<evidence type="ECO:0000313" key="3">
    <source>
        <dbReference type="Proteomes" id="UP001151760"/>
    </source>
</evidence>
<dbReference type="EMBL" id="BQNB010018664">
    <property type="protein sequence ID" value="GJT76887.1"/>
    <property type="molecule type" value="Genomic_DNA"/>
</dbReference>
<protein>
    <submittedName>
        <fullName evidence="2">Uncharacterized protein</fullName>
    </submittedName>
</protein>
<comment type="caution">
    <text evidence="2">The sequence shown here is derived from an EMBL/GenBank/DDBJ whole genome shotgun (WGS) entry which is preliminary data.</text>
</comment>
<gene>
    <name evidence="2" type="ORF">Tco_1043612</name>
</gene>
<feature type="compositionally biased region" description="Polar residues" evidence="1">
    <location>
        <begin position="17"/>
        <end position="26"/>
    </location>
</feature>
<feature type="region of interest" description="Disordered" evidence="1">
    <location>
        <begin position="1"/>
        <end position="27"/>
    </location>
</feature>
<reference evidence="2" key="2">
    <citation type="submission" date="2022-01" db="EMBL/GenBank/DDBJ databases">
        <authorList>
            <person name="Yamashiro T."/>
            <person name="Shiraishi A."/>
            <person name="Satake H."/>
            <person name="Nakayama K."/>
        </authorList>
    </citation>
    <scope>NUCLEOTIDE SEQUENCE</scope>
</reference>
<name>A0ABQ5GPK1_9ASTR</name>
<proteinExistence type="predicted"/>